<feature type="non-terminal residue" evidence="1">
    <location>
        <position position="244"/>
    </location>
</feature>
<evidence type="ECO:0008006" key="2">
    <source>
        <dbReference type="Google" id="ProtNLM"/>
    </source>
</evidence>
<dbReference type="InterPro" id="IPR029044">
    <property type="entry name" value="Nucleotide-diphossugar_trans"/>
</dbReference>
<proteinExistence type="predicted"/>
<evidence type="ECO:0000313" key="1">
    <source>
        <dbReference type="EMBL" id="SVD84203.1"/>
    </source>
</evidence>
<name>A0A382YLT2_9ZZZZ</name>
<dbReference type="AlphaFoldDB" id="A0A382YLT2"/>
<reference evidence="1" key="1">
    <citation type="submission" date="2018-05" db="EMBL/GenBank/DDBJ databases">
        <authorList>
            <person name="Lanie J.A."/>
            <person name="Ng W.-L."/>
            <person name="Kazmierczak K.M."/>
            <person name="Andrzejewski T.M."/>
            <person name="Davidsen T.M."/>
            <person name="Wayne K.J."/>
            <person name="Tettelin H."/>
            <person name="Glass J.I."/>
            <person name="Rusch D."/>
            <person name="Podicherti R."/>
            <person name="Tsui H.-C.T."/>
            <person name="Winkler M.E."/>
        </authorList>
    </citation>
    <scope>NUCLEOTIDE SEQUENCE</scope>
</reference>
<dbReference type="SUPFAM" id="SSF53448">
    <property type="entry name" value="Nucleotide-diphospho-sugar transferases"/>
    <property type="match status" value="1"/>
</dbReference>
<sequence>MRKILLYIVFGENKAYYDGAKFSLLTFMNWVLNEDPVKIVILTENPDEFESYPVTVFPISAQQRNEWSLDGKYHFRIKNRGMAYIMDQLELTEQDKILFLDTDTYFHKSPLPLFDLIQPNQALFYLNEGLIYNRKRFQVYIDHLEGKPIQIDNDVYELSKESAMWGSLMVGIMPNMRPSLDWADKLMQVFIDTVPAHTIEPFSLAESLLRKYKMTEGKKYVSLYSTSRKKEHAIPIIAEFLNKC</sequence>
<protein>
    <recommendedName>
        <fullName evidence="2">Nucleotide-diphospho-sugar transferase domain-containing protein</fullName>
    </recommendedName>
</protein>
<accession>A0A382YLT2</accession>
<organism evidence="1">
    <name type="scientific">marine metagenome</name>
    <dbReference type="NCBI Taxonomy" id="408172"/>
    <lineage>
        <taxon>unclassified sequences</taxon>
        <taxon>metagenomes</taxon>
        <taxon>ecological metagenomes</taxon>
    </lineage>
</organism>
<dbReference type="EMBL" id="UINC01176869">
    <property type="protein sequence ID" value="SVD84203.1"/>
    <property type="molecule type" value="Genomic_DNA"/>
</dbReference>
<gene>
    <name evidence="1" type="ORF">METZ01_LOCUS437057</name>
</gene>
<dbReference type="Gene3D" id="3.90.550.10">
    <property type="entry name" value="Spore Coat Polysaccharide Biosynthesis Protein SpsA, Chain A"/>
    <property type="match status" value="1"/>
</dbReference>